<evidence type="ECO:0000313" key="8">
    <source>
        <dbReference type="EMBL" id="KAF8667916.1"/>
    </source>
</evidence>
<keyword evidence="9" id="KW-1185">Reference proteome</keyword>
<comment type="subcellular location">
    <subcellularLocation>
        <location evidence="1">Nucleus</location>
    </subcellularLocation>
</comment>
<dbReference type="Proteomes" id="UP000636709">
    <property type="component" value="Unassembled WGS sequence"/>
</dbReference>
<dbReference type="GO" id="GO:0003677">
    <property type="term" value="F:DNA binding"/>
    <property type="evidence" value="ECO:0007669"/>
    <property type="project" value="UniProtKB-KW"/>
</dbReference>
<dbReference type="Gene3D" id="3.40.1810.10">
    <property type="entry name" value="Transcription factor, MADS-box"/>
    <property type="match status" value="1"/>
</dbReference>
<organism evidence="8 9">
    <name type="scientific">Digitaria exilis</name>
    <dbReference type="NCBI Taxonomy" id="1010633"/>
    <lineage>
        <taxon>Eukaryota</taxon>
        <taxon>Viridiplantae</taxon>
        <taxon>Streptophyta</taxon>
        <taxon>Embryophyta</taxon>
        <taxon>Tracheophyta</taxon>
        <taxon>Spermatophyta</taxon>
        <taxon>Magnoliopsida</taxon>
        <taxon>Liliopsida</taxon>
        <taxon>Poales</taxon>
        <taxon>Poaceae</taxon>
        <taxon>PACMAD clade</taxon>
        <taxon>Panicoideae</taxon>
        <taxon>Panicodae</taxon>
        <taxon>Paniceae</taxon>
        <taxon>Anthephorinae</taxon>
        <taxon>Digitaria</taxon>
    </lineage>
</organism>
<keyword evidence="3" id="KW-0238">DNA-binding</keyword>
<dbReference type="AlphaFoldDB" id="A0A835ATT8"/>
<feature type="region of interest" description="Disordered" evidence="6">
    <location>
        <begin position="1"/>
        <end position="22"/>
    </location>
</feature>
<reference evidence="8" key="1">
    <citation type="submission" date="2020-07" db="EMBL/GenBank/DDBJ databases">
        <title>Genome sequence and genetic diversity analysis of an under-domesticated orphan crop, white fonio (Digitaria exilis).</title>
        <authorList>
            <person name="Bennetzen J.L."/>
            <person name="Chen S."/>
            <person name="Ma X."/>
            <person name="Wang X."/>
            <person name="Yssel A.E.J."/>
            <person name="Chaluvadi S.R."/>
            <person name="Johnson M."/>
            <person name="Gangashetty P."/>
            <person name="Hamidou F."/>
            <person name="Sanogo M.D."/>
            <person name="Zwaenepoel A."/>
            <person name="Wallace J."/>
            <person name="Van De Peer Y."/>
            <person name="Van Deynze A."/>
        </authorList>
    </citation>
    <scope>NUCLEOTIDE SEQUENCE</scope>
    <source>
        <tissue evidence="8">Leaves</tissue>
    </source>
</reference>
<evidence type="ECO:0000256" key="4">
    <source>
        <dbReference type="ARBA" id="ARBA00023163"/>
    </source>
</evidence>
<evidence type="ECO:0000256" key="2">
    <source>
        <dbReference type="ARBA" id="ARBA00023015"/>
    </source>
</evidence>
<dbReference type="InterPro" id="IPR002100">
    <property type="entry name" value="TF_MADSbox"/>
</dbReference>
<gene>
    <name evidence="8" type="ORF">HU200_052544</name>
</gene>
<proteinExistence type="predicted"/>
<dbReference type="GO" id="GO:0005634">
    <property type="term" value="C:nucleus"/>
    <property type="evidence" value="ECO:0007669"/>
    <property type="project" value="UniProtKB-SubCell"/>
</dbReference>
<keyword evidence="4" id="KW-0804">Transcription</keyword>
<feature type="compositionally biased region" description="Basic and acidic residues" evidence="6">
    <location>
        <begin position="1"/>
        <end position="17"/>
    </location>
</feature>
<evidence type="ECO:0000256" key="1">
    <source>
        <dbReference type="ARBA" id="ARBA00004123"/>
    </source>
</evidence>
<evidence type="ECO:0000256" key="3">
    <source>
        <dbReference type="ARBA" id="ARBA00023125"/>
    </source>
</evidence>
<dbReference type="SUPFAM" id="SSF55455">
    <property type="entry name" value="SRF-like"/>
    <property type="match status" value="1"/>
</dbReference>
<keyword evidence="5" id="KW-0539">Nucleus</keyword>
<evidence type="ECO:0000256" key="6">
    <source>
        <dbReference type="SAM" id="MobiDB-lite"/>
    </source>
</evidence>
<evidence type="ECO:0000259" key="7">
    <source>
        <dbReference type="PROSITE" id="PS50066"/>
    </source>
</evidence>
<dbReference type="EMBL" id="JACEFO010002292">
    <property type="protein sequence ID" value="KAF8667916.1"/>
    <property type="molecule type" value="Genomic_DNA"/>
</dbReference>
<dbReference type="PROSITE" id="PS50066">
    <property type="entry name" value="MADS_BOX_2"/>
    <property type="match status" value="1"/>
</dbReference>
<sequence length="183" mass="20120">MANEPGRNRISEEQRRDSFRKRRPTLLAMARDIAEEFDSHVAVVTISPAGEPYAFGGPTVDSVLRTYFPADAPPPLHSPSGVVVGADTAAEAAARVAGMKREVEETKALVAEEWGRLAGAWVKIRAAQAAAQKKNWWEVDVEALGEEELPVFIRALEKLKADIQERIDAKASARMSLPEKMQE</sequence>
<protein>
    <recommendedName>
        <fullName evidence="7">MADS-box domain-containing protein</fullName>
    </recommendedName>
</protein>
<dbReference type="OrthoDB" id="680042at2759"/>
<name>A0A835ATT8_9POAL</name>
<evidence type="ECO:0000313" key="9">
    <source>
        <dbReference type="Proteomes" id="UP000636709"/>
    </source>
</evidence>
<feature type="domain" description="MADS-box" evidence="7">
    <location>
        <begin position="11"/>
        <end position="59"/>
    </location>
</feature>
<dbReference type="Pfam" id="PF00319">
    <property type="entry name" value="SRF-TF"/>
    <property type="match status" value="1"/>
</dbReference>
<keyword evidence="2" id="KW-0805">Transcription regulation</keyword>
<comment type="caution">
    <text evidence="8">The sequence shown here is derived from an EMBL/GenBank/DDBJ whole genome shotgun (WGS) entry which is preliminary data.</text>
</comment>
<dbReference type="GO" id="GO:0046983">
    <property type="term" value="F:protein dimerization activity"/>
    <property type="evidence" value="ECO:0007669"/>
    <property type="project" value="InterPro"/>
</dbReference>
<accession>A0A835ATT8</accession>
<dbReference type="InterPro" id="IPR036879">
    <property type="entry name" value="TF_MADSbox_sf"/>
</dbReference>
<evidence type="ECO:0000256" key="5">
    <source>
        <dbReference type="ARBA" id="ARBA00023242"/>
    </source>
</evidence>